<feature type="region of interest" description="Disordered" evidence="2">
    <location>
        <begin position="126"/>
        <end position="233"/>
    </location>
</feature>
<reference evidence="3" key="2">
    <citation type="submission" date="2024-10" db="UniProtKB">
        <authorList>
            <consortium name="EnsemblProtists"/>
        </authorList>
    </citation>
    <scope>IDENTIFICATION</scope>
</reference>
<feature type="compositionally biased region" description="Basic and acidic residues" evidence="2">
    <location>
        <begin position="180"/>
        <end position="192"/>
    </location>
</feature>
<organism evidence="3 4">
    <name type="scientific">Emiliania huxleyi (strain CCMP1516)</name>
    <dbReference type="NCBI Taxonomy" id="280463"/>
    <lineage>
        <taxon>Eukaryota</taxon>
        <taxon>Haptista</taxon>
        <taxon>Haptophyta</taxon>
        <taxon>Prymnesiophyceae</taxon>
        <taxon>Isochrysidales</taxon>
        <taxon>Noelaerhabdaceae</taxon>
        <taxon>Emiliania</taxon>
    </lineage>
</organism>
<sequence length="233" mass="25301">MAASSDLQALQLENRNLQQKLDWKQLKINELETKVRDLRGGGLAADLGRLERSIGRLSLQMEHVQLVIKKPEWSFHTFAMPEKTASSAHTIFVRPPSGDRIEVTIPPGKQPGEVFTVMLKDEDAYPPDWPWHAAPPAAPAHSAPPPWAEEQQQQEEGEDGEEGAGEEGADEAALRKKAKAKADVERRKEQRHAAAAAAGRVPGQHGNPNCRARPAEPEGGAAGGPSSSRMAVE</sequence>
<evidence type="ECO:0008006" key="5">
    <source>
        <dbReference type="Google" id="ProtNLM"/>
    </source>
</evidence>
<dbReference type="RefSeq" id="XP_005774444.1">
    <property type="nucleotide sequence ID" value="XM_005774387.1"/>
</dbReference>
<evidence type="ECO:0000313" key="4">
    <source>
        <dbReference type="Proteomes" id="UP000013827"/>
    </source>
</evidence>
<feature type="compositionally biased region" description="Pro residues" evidence="2">
    <location>
        <begin position="136"/>
        <end position="147"/>
    </location>
</feature>
<dbReference type="PaxDb" id="2903-EOD22015"/>
<keyword evidence="1" id="KW-0175">Coiled coil</keyword>
<feature type="compositionally biased region" description="Acidic residues" evidence="2">
    <location>
        <begin position="152"/>
        <end position="170"/>
    </location>
</feature>
<evidence type="ECO:0000256" key="1">
    <source>
        <dbReference type="SAM" id="Coils"/>
    </source>
</evidence>
<keyword evidence="4" id="KW-1185">Reference proteome</keyword>
<accession>A0A0D3JET0</accession>
<dbReference type="HOGENOM" id="CLU_1191792_0_0_1"/>
<feature type="compositionally biased region" description="Low complexity" evidence="2">
    <location>
        <begin position="224"/>
        <end position="233"/>
    </location>
</feature>
<dbReference type="EnsemblProtists" id="EOD22015">
    <property type="protein sequence ID" value="EOD22015"/>
    <property type="gene ID" value="EMIHUDRAFT_116877"/>
</dbReference>
<feature type="coiled-coil region" evidence="1">
    <location>
        <begin position="7"/>
        <end position="34"/>
    </location>
</feature>
<reference evidence="4" key="1">
    <citation type="journal article" date="2013" name="Nature">
        <title>Pan genome of the phytoplankton Emiliania underpins its global distribution.</title>
        <authorList>
            <person name="Read B.A."/>
            <person name="Kegel J."/>
            <person name="Klute M.J."/>
            <person name="Kuo A."/>
            <person name="Lefebvre S.C."/>
            <person name="Maumus F."/>
            <person name="Mayer C."/>
            <person name="Miller J."/>
            <person name="Monier A."/>
            <person name="Salamov A."/>
            <person name="Young J."/>
            <person name="Aguilar M."/>
            <person name="Claverie J.M."/>
            <person name="Frickenhaus S."/>
            <person name="Gonzalez K."/>
            <person name="Herman E.K."/>
            <person name="Lin Y.C."/>
            <person name="Napier J."/>
            <person name="Ogata H."/>
            <person name="Sarno A.F."/>
            <person name="Shmutz J."/>
            <person name="Schroeder D."/>
            <person name="de Vargas C."/>
            <person name="Verret F."/>
            <person name="von Dassow P."/>
            <person name="Valentin K."/>
            <person name="Van de Peer Y."/>
            <person name="Wheeler G."/>
            <person name="Dacks J.B."/>
            <person name="Delwiche C.F."/>
            <person name="Dyhrman S.T."/>
            <person name="Glockner G."/>
            <person name="John U."/>
            <person name="Richards T."/>
            <person name="Worden A.Z."/>
            <person name="Zhang X."/>
            <person name="Grigoriev I.V."/>
            <person name="Allen A.E."/>
            <person name="Bidle K."/>
            <person name="Borodovsky M."/>
            <person name="Bowler C."/>
            <person name="Brownlee C."/>
            <person name="Cock J.M."/>
            <person name="Elias M."/>
            <person name="Gladyshev V.N."/>
            <person name="Groth M."/>
            <person name="Guda C."/>
            <person name="Hadaegh A."/>
            <person name="Iglesias-Rodriguez M.D."/>
            <person name="Jenkins J."/>
            <person name="Jones B.M."/>
            <person name="Lawson T."/>
            <person name="Leese F."/>
            <person name="Lindquist E."/>
            <person name="Lobanov A."/>
            <person name="Lomsadze A."/>
            <person name="Malik S.B."/>
            <person name="Marsh M.E."/>
            <person name="Mackinder L."/>
            <person name="Mock T."/>
            <person name="Mueller-Roeber B."/>
            <person name="Pagarete A."/>
            <person name="Parker M."/>
            <person name="Probert I."/>
            <person name="Quesneville H."/>
            <person name="Raines C."/>
            <person name="Rensing S.A."/>
            <person name="Riano-Pachon D.M."/>
            <person name="Richier S."/>
            <person name="Rokitta S."/>
            <person name="Shiraiwa Y."/>
            <person name="Soanes D.M."/>
            <person name="van der Giezen M."/>
            <person name="Wahlund T.M."/>
            <person name="Williams B."/>
            <person name="Wilson W."/>
            <person name="Wolfe G."/>
            <person name="Wurch L.L."/>
        </authorList>
    </citation>
    <scope>NUCLEOTIDE SEQUENCE</scope>
</reference>
<name>A0A0D3JET0_EMIH1</name>
<dbReference type="GeneID" id="17267578"/>
<proteinExistence type="predicted"/>
<evidence type="ECO:0000313" key="3">
    <source>
        <dbReference type="EnsemblProtists" id="EOD22015"/>
    </source>
</evidence>
<dbReference type="KEGG" id="ehx:EMIHUDRAFT_116877"/>
<evidence type="ECO:0000256" key="2">
    <source>
        <dbReference type="SAM" id="MobiDB-lite"/>
    </source>
</evidence>
<dbReference type="AlphaFoldDB" id="A0A0D3JET0"/>
<dbReference type="Proteomes" id="UP000013827">
    <property type="component" value="Unassembled WGS sequence"/>
</dbReference>
<protein>
    <recommendedName>
        <fullName evidence="5">CS domain-containing protein</fullName>
    </recommendedName>
</protein>